<dbReference type="EMBL" id="JBBPFD010000482">
    <property type="protein sequence ID" value="KAK7878748.1"/>
    <property type="molecule type" value="Genomic_DNA"/>
</dbReference>
<dbReference type="PRINTS" id="PR01077">
    <property type="entry name" value="CLAUDIN"/>
</dbReference>
<dbReference type="InterPro" id="IPR004031">
    <property type="entry name" value="PMP22/EMP/MP20/Claudin"/>
</dbReference>
<keyword evidence="2 8" id="KW-0796">Tight junction</keyword>
<evidence type="ECO:0000256" key="7">
    <source>
        <dbReference type="ARBA" id="ARBA00023136"/>
    </source>
</evidence>
<dbReference type="GO" id="GO:0005923">
    <property type="term" value="C:bicellular tight junction"/>
    <property type="evidence" value="ECO:0007669"/>
    <property type="project" value="UniProtKB-SubCell"/>
</dbReference>
<evidence type="ECO:0000256" key="8">
    <source>
        <dbReference type="RuleBase" id="RU060637"/>
    </source>
</evidence>
<dbReference type="PROSITE" id="PS01346">
    <property type="entry name" value="CLAUDIN"/>
    <property type="match status" value="1"/>
</dbReference>
<dbReference type="InterPro" id="IPR017974">
    <property type="entry name" value="Claudin_CS"/>
</dbReference>
<comment type="subcellular location">
    <subcellularLocation>
        <location evidence="8">Cell junction</location>
        <location evidence="8">Tight junction</location>
    </subcellularLocation>
    <subcellularLocation>
        <location evidence="8">Cell membrane</location>
        <topology evidence="8">Multi-pass membrane protein</topology>
    </subcellularLocation>
</comment>
<keyword evidence="5 8" id="KW-0965">Cell junction</keyword>
<organism evidence="10 11">
    <name type="scientific">Mugilogobius chulae</name>
    <name type="common">yellowstripe goby</name>
    <dbReference type="NCBI Taxonomy" id="88201"/>
    <lineage>
        <taxon>Eukaryota</taxon>
        <taxon>Metazoa</taxon>
        <taxon>Chordata</taxon>
        <taxon>Craniata</taxon>
        <taxon>Vertebrata</taxon>
        <taxon>Euteleostomi</taxon>
        <taxon>Actinopterygii</taxon>
        <taxon>Neopterygii</taxon>
        <taxon>Teleostei</taxon>
        <taxon>Neoteleostei</taxon>
        <taxon>Acanthomorphata</taxon>
        <taxon>Gobiaria</taxon>
        <taxon>Gobiiformes</taxon>
        <taxon>Gobioidei</taxon>
        <taxon>Gobiidae</taxon>
        <taxon>Gobionellinae</taxon>
        <taxon>Mugilogobius</taxon>
    </lineage>
</organism>
<keyword evidence="6 8" id="KW-1133">Transmembrane helix</keyword>
<protein>
    <recommendedName>
        <fullName evidence="8">Claudin</fullName>
    </recommendedName>
</protein>
<dbReference type="InterPro" id="IPR006187">
    <property type="entry name" value="Claudin"/>
</dbReference>
<comment type="similarity">
    <text evidence="1 8">Belongs to the claudin family.</text>
</comment>
<keyword evidence="3 8" id="KW-1003">Cell membrane</keyword>
<feature type="transmembrane region" description="Helical" evidence="8">
    <location>
        <begin position="53"/>
        <end position="78"/>
    </location>
</feature>
<evidence type="ECO:0000256" key="6">
    <source>
        <dbReference type="ARBA" id="ARBA00022989"/>
    </source>
</evidence>
<reference evidence="11" key="1">
    <citation type="submission" date="2024-04" db="EMBL/GenBank/DDBJ databases">
        <title>Salinicola lusitanus LLJ914,a marine bacterium isolated from the Okinawa Trough.</title>
        <authorList>
            <person name="Li J."/>
        </authorList>
    </citation>
    <scope>NUCLEOTIDE SEQUENCE [LARGE SCALE GENOMIC DNA]</scope>
</reference>
<evidence type="ECO:0000256" key="2">
    <source>
        <dbReference type="ARBA" id="ARBA00022427"/>
    </source>
</evidence>
<dbReference type="Gene3D" id="1.20.140.150">
    <property type="match status" value="1"/>
</dbReference>
<feature type="region of interest" description="Disordered" evidence="9">
    <location>
        <begin position="184"/>
        <end position="210"/>
    </location>
</feature>
<evidence type="ECO:0000256" key="9">
    <source>
        <dbReference type="SAM" id="MobiDB-lite"/>
    </source>
</evidence>
<dbReference type="PANTHER" id="PTHR12002">
    <property type="entry name" value="CLAUDIN"/>
    <property type="match status" value="1"/>
</dbReference>
<dbReference type="GO" id="GO:0005198">
    <property type="term" value="F:structural molecule activity"/>
    <property type="evidence" value="ECO:0007669"/>
    <property type="project" value="InterPro"/>
</dbReference>
<keyword evidence="7 8" id="KW-0472">Membrane</keyword>
<gene>
    <name evidence="10" type="ORF">WMY93_030908</name>
</gene>
<dbReference type="Pfam" id="PF00822">
    <property type="entry name" value="PMP22_Claudin"/>
    <property type="match status" value="1"/>
</dbReference>
<accession>A0AAW0MQH5</accession>
<comment type="function">
    <text evidence="8">Claudins function as major constituents of the tight junction complexes that regulate the permeability of epithelia.</text>
</comment>
<evidence type="ECO:0000256" key="4">
    <source>
        <dbReference type="ARBA" id="ARBA00022692"/>
    </source>
</evidence>
<evidence type="ECO:0000313" key="11">
    <source>
        <dbReference type="Proteomes" id="UP001460270"/>
    </source>
</evidence>
<feature type="transmembrane region" description="Helical" evidence="8">
    <location>
        <begin position="104"/>
        <end position="125"/>
    </location>
</feature>
<comment type="caution">
    <text evidence="10">The sequence shown here is derived from an EMBL/GenBank/DDBJ whole genome shotgun (WGS) entry which is preliminary data.</text>
</comment>
<feature type="transmembrane region" description="Helical" evidence="8">
    <location>
        <begin position="151"/>
        <end position="173"/>
    </location>
</feature>
<evidence type="ECO:0000256" key="3">
    <source>
        <dbReference type="ARBA" id="ARBA00022475"/>
    </source>
</evidence>
<sequence length="239" mass="25948">MWRETSFVGANVVTAQSVWDGLWLHCVVQATGQMQCKRHTAPSLTADLQAGRALTLVSLICGFLGFMVALLGGGVVNCTGEEPDPNRYYESRNRNRNRSTRKKACILGGALCALSGVLCLIPVSWSAGVTTFISNDPLVIAAMKRDVGSSVYIGLVSSALLLLSALLIGLVCWDKDVPPPSSDYSHYTYTDNAGTQRTHTGSNPKPNKTSRYVYPDNSLYKQAVESYSFPYYGPHAVML</sequence>
<keyword evidence="4 8" id="KW-0812">Transmembrane</keyword>
<evidence type="ECO:0000256" key="5">
    <source>
        <dbReference type="ARBA" id="ARBA00022949"/>
    </source>
</evidence>
<keyword evidence="11" id="KW-1185">Reference proteome</keyword>
<name>A0AAW0MQH5_9GOBI</name>
<dbReference type="Proteomes" id="UP001460270">
    <property type="component" value="Unassembled WGS sequence"/>
</dbReference>
<evidence type="ECO:0000313" key="10">
    <source>
        <dbReference type="EMBL" id="KAK7878748.1"/>
    </source>
</evidence>
<evidence type="ECO:0000256" key="1">
    <source>
        <dbReference type="ARBA" id="ARBA00008295"/>
    </source>
</evidence>
<dbReference type="GO" id="GO:0005886">
    <property type="term" value="C:plasma membrane"/>
    <property type="evidence" value="ECO:0007669"/>
    <property type="project" value="UniProtKB-SubCell"/>
</dbReference>
<dbReference type="AlphaFoldDB" id="A0AAW0MQH5"/>
<comment type="caution">
    <text evidence="8">Lacks conserved residue(s) required for the propagation of feature annotation.</text>
</comment>
<proteinExistence type="inferred from homology"/>